<sequence>MEIKRKHKTLLIGLFLVMISFVISTQKGWAESGSFTYEVIHPENQLTKAGYFDLRMTPGQKQTVQIKLTNPSPDSPVTVDIKRNMVKTNSNGVLEYGPTTIKKDPSAKIDFNEVVTVPESITLAGGEVKNLDVAVQMPEASFDGVLAGGIQLQVKESEEDIKARADKSGVSTRYAYLVAMVLSESDAPIQPEVTFNRIYPGLSNYRNAVFVNFSNAEMTFLSDMTVDFNVTKKGSDIILYETKKTDMKMAPTSMIDFPVLLNGELMEVGTYTGHVVVTSGDQTWSWTEDFDITKEDADKFNKQDVSIVQESGINWSVILLITGVILGVLLLVFVFLYFYRRKMKRRKKKGKKKK</sequence>
<keyword evidence="5" id="KW-1185">Reference proteome</keyword>
<dbReference type="AlphaFoldDB" id="A0A2W3ZTJ7"/>
<feature type="domain" description="WxL Interacting Protein peptidoglycan binding" evidence="2">
    <location>
        <begin position="35"/>
        <end position="153"/>
    </location>
</feature>
<keyword evidence="1" id="KW-0812">Transmembrane</keyword>
<dbReference type="Pfam" id="PF11797">
    <property type="entry name" value="WxLIP_HBD"/>
    <property type="match status" value="1"/>
</dbReference>
<accession>A0A2W3ZTJ7</accession>
<evidence type="ECO:0000259" key="3">
    <source>
        <dbReference type="Pfam" id="PF11797"/>
    </source>
</evidence>
<dbReference type="Pfam" id="PF06030">
    <property type="entry name" value="WxLIP_PGBD"/>
    <property type="match status" value="1"/>
</dbReference>
<reference evidence="4 5" key="1">
    <citation type="submission" date="2017-11" db="EMBL/GenBank/DDBJ databases">
        <title>Draft genome sequence of Enterococcus plantarum TRW2 strain isolated from lettuce.</title>
        <authorList>
            <person name="Kim E.B."/>
            <person name="Marco M.L."/>
            <person name="Williams T.R."/>
            <person name="You I.H."/>
        </authorList>
    </citation>
    <scope>NUCLEOTIDE SEQUENCE [LARGE SCALE GENOMIC DNA]</scope>
    <source>
        <strain evidence="4 5">TRW2</strain>
    </source>
</reference>
<dbReference type="EMBL" id="PIEU01000003">
    <property type="protein sequence ID" value="PZL77514.1"/>
    <property type="molecule type" value="Genomic_DNA"/>
</dbReference>
<dbReference type="RefSeq" id="WP_111246963.1">
    <property type="nucleotide sequence ID" value="NZ_PIEU01000003.1"/>
</dbReference>
<evidence type="ECO:0000256" key="1">
    <source>
        <dbReference type="SAM" id="Phobius"/>
    </source>
</evidence>
<keyword evidence="1" id="KW-1133">Transmembrane helix</keyword>
<comment type="caution">
    <text evidence="4">The sequence shown here is derived from an EMBL/GenBank/DDBJ whole genome shotgun (WGS) entry which is preliminary data.</text>
</comment>
<feature type="transmembrane region" description="Helical" evidence="1">
    <location>
        <begin position="315"/>
        <end position="339"/>
    </location>
</feature>
<proteinExistence type="predicted"/>
<evidence type="ECO:0000313" key="5">
    <source>
        <dbReference type="Proteomes" id="UP000249828"/>
    </source>
</evidence>
<gene>
    <name evidence="4" type="ORF">CI088_01555</name>
</gene>
<keyword evidence="1" id="KW-0472">Membrane</keyword>
<evidence type="ECO:0000259" key="2">
    <source>
        <dbReference type="Pfam" id="PF06030"/>
    </source>
</evidence>
<dbReference type="InterPro" id="IPR010317">
    <property type="entry name" value="WxLIP_PGBD"/>
</dbReference>
<name>A0A2W3ZTJ7_9ENTE</name>
<dbReference type="Proteomes" id="UP000249828">
    <property type="component" value="Unassembled WGS sequence"/>
</dbReference>
<organism evidence="4 5">
    <name type="scientific">Enterococcus plantarum</name>
    <dbReference type="NCBI Taxonomy" id="1077675"/>
    <lineage>
        <taxon>Bacteria</taxon>
        <taxon>Bacillati</taxon>
        <taxon>Bacillota</taxon>
        <taxon>Bacilli</taxon>
        <taxon>Lactobacillales</taxon>
        <taxon>Enterococcaceae</taxon>
        <taxon>Enterococcus</taxon>
    </lineage>
</organism>
<dbReference type="InterPro" id="IPR021759">
    <property type="entry name" value="WxLIP_HBD"/>
</dbReference>
<feature type="domain" description="WxL Interacting Protein host binding" evidence="3">
    <location>
        <begin position="167"/>
        <end position="302"/>
    </location>
</feature>
<evidence type="ECO:0000313" key="4">
    <source>
        <dbReference type="EMBL" id="PZL77514.1"/>
    </source>
</evidence>
<protein>
    <submittedName>
        <fullName evidence="4">Uncharacterized protein</fullName>
    </submittedName>
</protein>